<feature type="domain" description="CYRIA/CYRIB Rac1 binding" evidence="5">
    <location>
        <begin position="23"/>
        <end position="325"/>
    </location>
</feature>
<sequence>MGNIFRLLARDGEACCALPPKYDVFVDFENASPVTPEEGHLYEEADSLLLESLSVLGDLQSYKGASKEIREAIGKPSPSTESAAWTALLPSLTKLKRFYVFSQKMEFLVPKLLEALIQKEDSDPATTLEILDERQALVKQFAKILDFVLKFDELKLVNPSLQNDFAYYRRTTQRAKNRGTVLNIDMAASMSPFFGHAAPMLKSLSSCVQYYIEREDDVLKTRRALDTLSVMANVCVRMLDSPNLKARIQHPEETESFILRVMTALIILYDHVHPVGAFAKSSDVNVKGCVRVLRDQEKSRVESLMNALRYTTKHVNDVSTPKSTKALLFEELS</sequence>
<accession>C1C1I2</accession>
<evidence type="ECO:0000256" key="1">
    <source>
        <dbReference type="ARBA" id="ARBA00004635"/>
    </source>
</evidence>
<dbReference type="GO" id="GO:0030833">
    <property type="term" value="P:regulation of actin filament polymerization"/>
    <property type="evidence" value="ECO:0007669"/>
    <property type="project" value="InterPro"/>
</dbReference>
<reference evidence="6" key="1">
    <citation type="submission" date="2009-03" db="EMBL/GenBank/DDBJ databases">
        <title>Caligus clemensi ESTs and full-length cDNAs.</title>
        <authorList>
            <person name="Yasuike M."/>
            <person name="von Schalburg K."/>
            <person name="Cooper G."/>
            <person name="Leong J."/>
            <person name="Jones S.R.M."/>
            <person name="Koop B.F."/>
        </authorList>
    </citation>
    <scope>NUCLEOTIDE SEQUENCE</scope>
    <source>
        <tissue evidence="6">Whole</tissue>
    </source>
</reference>
<dbReference type="InterPro" id="IPR039789">
    <property type="entry name" value="CYRI"/>
</dbReference>
<keyword evidence="3" id="KW-0472">Membrane</keyword>
<evidence type="ECO:0000256" key="2">
    <source>
        <dbReference type="ARBA" id="ARBA00005778"/>
    </source>
</evidence>
<dbReference type="InterPro" id="IPR009828">
    <property type="entry name" value="CYRIA/CYRIB_Rac1-bd"/>
</dbReference>
<dbReference type="PANTHER" id="PTHR12422">
    <property type="entry name" value="GH09096P"/>
    <property type="match status" value="1"/>
</dbReference>
<comment type="subcellular location">
    <subcellularLocation>
        <location evidence="1">Membrane</location>
        <topology evidence="1">Lipid-anchor</topology>
    </subcellularLocation>
</comment>
<evidence type="ECO:0000313" key="6">
    <source>
        <dbReference type="EMBL" id="ACO15135.1"/>
    </source>
</evidence>
<dbReference type="GO" id="GO:0031267">
    <property type="term" value="F:small GTPase binding"/>
    <property type="evidence" value="ECO:0007669"/>
    <property type="project" value="InterPro"/>
</dbReference>
<dbReference type="EMBL" id="BT080711">
    <property type="protein sequence ID" value="ACO15135.1"/>
    <property type="molecule type" value="mRNA"/>
</dbReference>
<keyword evidence="4" id="KW-0449">Lipoprotein</keyword>
<dbReference type="Pfam" id="PF07159">
    <property type="entry name" value="CYRIA-B_Rac1-bd"/>
    <property type="match status" value="1"/>
</dbReference>
<evidence type="ECO:0000259" key="5">
    <source>
        <dbReference type="Pfam" id="PF07159"/>
    </source>
</evidence>
<name>C1C1I2_CALCM</name>
<evidence type="ECO:0000256" key="3">
    <source>
        <dbReference type="ARBA" id="ARBA00023136"/>
    </source>
</evidence>
<proteinExistence type="evidence at transcript level"/>
<evidence type="ECO:0000256" key="4">
    <source>
        <dbReference type="ARBA" id="ARBA00023288"/>
    </source>
</evidence>
<protein>
    <submittedName>
        <fullName evidence="6">FAM49B</fullName>
    </submittedName>
</protein>
<organism evidence="6">
    <name type="scientific">Caligus clemensi</name>
    <name type="common">Sea louse</name>
    <dbReference type="NCBI Taxonomy" id="344056"/>
    <lineage>
        <taxon>Eukaryota</taxon>
        <taxon>Metazoa</taxon>
        <taxon>Ecdysozoa</taxon>
        <taxon>Arthropoda</taxon>
        <taxon>Crustacea</taxon>
        <taxon>Multicrustacea</taxon>
        <taxon>Hexanauplia</taxon>
        <taxon>Copepoda</taxon>
        <taxon>Siphonostomatoida</taxon>
        <taxon>Caligidae</taxon>
        <taxon>Caligus</taxon>
    </lineage>
</organism>
<dbReference type="AlphaFoldDB" id="C1C1I2"/>
<gene>
    <name evidence="6" type="primary">FA49B</name>
</gene>
<comment type="similarity">
    <text evidence="2">Belongs to the CYRI family.</text>
</comment>
<dbReference type="GO" id="GO:0016020">
    <property type="term" value="C:membrane"/>
    <property type="evidence" value="ECO:0007669"/>
    <property type="project" value="UniProtKB-SubCell"/>
</dbReference>